<comment type="caution">
    <text evidence="7">The sequence shown here is derived from an EMBL/GenBank/DDBJ whole genome shotgun (WGS) entry which is preliminary data.</text>
</comment>
<dbReference type="EMBL" id="BLQM01000418">
    <property type="protein sequence ID" value="GMH88823.1"/>
    <property type="molecule type" value="Genomic_DNA"/>
</dbReference>
<dbReference type="InterPro" id="IPR016130">
    <property type="entry name" value="Tyr_Pase_AS"/>
</dbReference>
<gene>
    <name evidence="7" type="ORF">TL16_g11274</name>
</gene>
<feature type="domain" description="Tyrosine-protein phosphatase" evidence="5">
    <location>
        <begin position="36"/>
        <end position="176"/>
    </location>
</feature>
<keyword evidence="3" id="KW-0378">Hydrolase</keyword>
<comment type="similarity">
    <text evidence="1">Belongs to the protein-tyrosine phosphatase family. Non-receptor class dual specificity subfamily.</text>
</comment>
<sequence>MGSILSYLASNPEADRINEAYRRRVKEHEQDKVPQTPSHIVDELYLGNMYDCLSPKVLTTHNIRNLVNCTKIVYEPNIDGVEIAISHMGIEDDESENIFALLPAQTKFIAEAEGPTLVHCEHGVSRSATVCIAFLMKYHSMSALNALLLVRKCRKVVCPNEAFLEALVDWEDLLATAKGSKTGKKKKRLNELKAVFKTKPN</sequence>
<feature type="domain" description="Tyrosine specific protein phosphatases" evidence="6">
    <location>
        <begin position="96"/>
        <end position="154"/>
    </location>
</feature>
<evidence type="ECO:0000256" key="1">
    <source>
        <dbReference type="ARBA" id="ARBA00008601"/>
    </source>
</evidence>
<dbReference type="CDD" id="cd14498">
    <property type="entry name" value="DSP"/>
    <property type="match status" value="1"/>
</dbReference>
<dbReference type="PROSITE" id="PS00383">
    <property type="entry name" value="TYR_PHOSPHATASE_1"/>
    <property type="match status" value="1"/>
</dbReference>
<dbReference type="GO" id="GO:0005737">
    <property type="term" value="C:cytoplasm"/>
    <property type="evidence" value="ECO:0007669"/>
    <property type="project" value="TreeGrafter"/>
</dbReference>
<name>A0A9W7BLI4_9STRA</name>
<evidence type="ECO:0000256" key="2">
    <source>
        <dbReference type="ARBA" id="ARBA00013064"/>
    </source>
</evidence>
<evidence type="ECO:0000313" key="7">
    <source>
        <dbReference type="EMBL" id="GMH88823.1"/>
    </source>
</evidence>
<accession>A0A9W7BLI4</accession>
<protein>
    <recommendedName>
        <fullName evidence="2">protein-tyrosine-phosphatase</fullName>
        <ecNumber evidence="2">3.1.3.48</ecNumber>
    </recommendedName>
</protein>
<dbReference type="InterPro" id="IPR029021">
    <property type="entry name" value="Prot-tyrosine_phosphatase-like"/>
</dbReference>
<evidence type="ECO:0000313" key="8">
    <source>
        <dbReference type="Proteomes" id="UP001162640"/>
    </source>
</evidence>
<dbReference type="PROSITE" id="PS50054">
    <property type="entry name" value="TYR_PHOSPHATASE_DUAL"/>
    <property type="match status" value="1"/>
</dbReference>
<dbReference type="PROSITE" id="PS50056">
    <property type="entry name" value="TYR_PHOSPHATASE_2"/>
    <property type="match status" value="1"/>
</dbReference>
<dbReference type="PANTHER" id="PTHR10159:SF519">
    <property type="entry name" value="DUAL SPECIFICITY PROTEIN PHOSPHATASE MPK3"/>
    <property type="match status" value="1"/>
</dbReference>
<dbReference type="GO" id="GO:0017017">
    <property type="term" value="F:MAP kinase tyrosine/serine/threonine phosphatase activity"/>
    <property type="evidence" value="ECO:0007669"/>
    <property type="project" value="TreeGrafter"/>
</dbReference>
<evidence type="ECO:0000259" key="6">
    <source>
        <dbReference type="PROSITE" id="PS50056"/>
    </source>
</evidence>
<organism evidence="7 8">
    <name type="scientific">Triparma laevis f. inornata</name>
    <dbReference type="NCBI Taxonomy" id="1714386"/>
    <lineage>
        <taxon>Eukaryota</taxon>
        <taxon>Sar</taxon>
        <taxon>Stramenopiles</taxon>
        <taxon>Ochrophyta</taxon>
        <taxon>Bolidophyceae</taxon>
        <taxon>Parmales</taxon>
        <taxon>Triparmaceae</taxon>
        <taxon>Triparma</taxon>
    </lineage>
</organism>
<dbReference type="PANTHER" id="PTHR10159">
    <property type="entry name" value="DUAL SPECIFICITY PROTEIN PHOSPHATASE"/>
    <property type="match status" value="1"/>
</dbReference>
<keyword evidence="4" id="KW-0904">Protein phosphatase</keyword>
<proteinExistence type="inferred from homology"/>
<dbReference type="GO" id="GO:0008330">
    <property type="term" value="F:protein tyrosine/threonine phosphatase activity"/>
    <property type="evidence" value="ECO:0007669"/>
    <property type="project" value="TreeGrafter"/>
</dbReference>
<dbReference type="InterPro" id="IPR000387">
    <property type="entry name" value="Tyr_Pase_dom"/>
</dbReference>
<dbReference type="SMART" id="SM00195">
    <property type="entry name" value="DSPc"/>
    <property type="match status" value="1"/>
</dbReference>
<evidence type="ECO:0000256" key="4">
    <source>
        <dbReference type="ARBA" id="ARBA00022912"/>
    </source>
</evidence>
<dbReference type="InterPro" id="IPR000340">
    <property type="entry name" value="Dual-sp_phosphatase_cat-dom"/>
</dbReference>
<dbReference type="Proteomes" id="UP001162640">
    <property type="component" value="Unassembled WGS sequence"/>
</dbReference>
<dbReference type="Gene3D" id="3.90.190.10">
    <property type="entry name" value="Protein tyrosine phosphatase superfamily"/>
    <property type="match status" value="1"/>
</dbReference>
<dbReference type="Pfam" id="PF00782">
    <property type="entry name" value="DSPc"/>
    <property type="match status" value="1"/>
</dbReference>
<dbReference type="EC" id="3.1.3.48" evidence="2"/>
<dbReference type="GO" id="GO:0033550">
    <property type="term" value="F:MAP kinase tyrosine phosphatase activity"/>
    <property type="evidence" value="ECO:0007669"/>
    <property type="project" value="TreeGrafter"/>
</dbReference>
<dbReference type="SUPFAM" id="SSF52799">
    <property type="entry name" value="(Phosphotyrosine protein) phosphatases II"/>
    <property type="match status" value="1"/>
</dbReference>
<dbReference type="GO" id="GO:0043409">
    <property type="term" value="P:negative regulation of MAPK cascade"/>
    <property type="evidence" value="ECO:0007669"/>
    <property type="project" value="TreeGrafter"/>
</dbReference>
<evidence type="ECO:0000256" key="3">
    <source>
        <dbReference type="ARBA" id="ARBA00022801"/>
    </source>
</evidence>
<evidence type="ECO:0000259" key="5">
    <source>
        <dbReference type="PROSITE" id="PS50054"/>
    </source>
</evidence>
<dbReference type="InterPro" id="IPR020422">
    <property type="entry name" value="TYR_PHOSPHATASE_DUAL_dom"/>
</dbReference>
<reference evidence="8" key="1">
    <citation type="journal article" date="2023" name="Commun. Biol.">
        <title>Genome analysis of Parmales, the sister group of diatoms, reveals the evolutionary specialization of diatoms from phago-mixotrophs to photoautotrophs.</title>
        <authorList>
            <person name="Ban H."/>
            <person name="Sato S."/>
            <person name="Yoshikawa S."/>
            <person name="Yamada K."/>
            <person name="Nakamura Y."/>
            <person name="Ichinomiya M."/>
            <person name="Sato N."/>
            <person name="Blanc-Mathieu R."/>
            <person name="Endo H."/>
            <person name="Kuwata A."/>
            <person name="Ogata H."/>
        </authorList>
    </citation>
    <scope>NUCLEOTIDE SEQUENCE [LARGE SCALE GENOMIC DNA]</scope>
</reference>
<dbReference type="AlphaFoldDB" id="A0A9W7BLI4"/>